<keyword evidence="2" id="KW-0472">Membrane</keyword>
<dbReference type="Gene3D" id="3.30.2010.10">
    <property type="entry name" value="Metalloproteases ('zincins'), catalytic domain"/>
    <property type="match status" value="1"/>
</dbReference>
<protein>
    <submittedName>
        <fullName evidence="4">M56 family metallopeptidase</fullName>
    </submittedName>
</protein>
<dbReference type="PANTHER" id="PTHR34978">
    <property type="entry name" value="POSSIBLE SENSOR-TRANSDUCER PROTEIN BLAR"/>
    <property type="match status" value="1"/>
</dbReference>
<dbReference type="PANTHER" id="PTHR34978:SF3">
    <property type="entry name" value="SLR0241 PROTEIN"/>
    <property type="match status" value="1"/>
</dbReference>
<gene>
    <name evidence="4" type="ORF">ABV298_24965</name>
</gene>
<evidence type="ECO:0000259" key="3">
    <source>
        <dbReference type="Pfam" id="PF05569"/>
    </source>
</evidence>
<dbReference type="InterPro" id="IPR052173">
    <property type="entry name" value="Beta-lactam_resp_regulator"/>
</dbReference>
<keyword evidence="2" id="KW-1133">Transmembrane helix</keyword>
<feature type="transmembrane region" description="Helical" evidence="2">
    <location>
        <begin position="52"/>
        <end position="70"/>
    </location>
</feature>
<proteinExistence type="predicted"/>
<evidence type="ECO:0000256" key="2">
    <source>
        <dbReference type="SAM" id="Phobius"/>
    </source>
</evidence>
<feature type="transmembrane region" description="Helical" evidence="2">
    <location>
        <begin position="119"/>
        <end position="142"/>
    </location>
</feature>
<reference evidence="4" key="1">
    <citation type="submission" date="2024-06" db="EMBL/GenBank/DDBJ databases">
        <title>Sequencing and assembly of the genome of Dyadobacter sp. strain 676, a symbiont of Cyamopsis tetragonoloba.</title>
        <authorList>
            <person name="Guro P."/>
            <person name="Sazanova A."/>
            <person name="Kuznetsova I."/>
            <person name="Belimov A."/>
            <person name="Safronova V."/>
        </authorList>
    </citation>
    <scope>NUCLEOTIDE SEQUENCE</scope>
    <source>
        <strain evidence="4">676</strain>
    </source>
</reference>
<dbReference type="InterPro" id="IPR008756">
    <property type="entry name" value="Peptidase_M56"/>
</dbReference>
<organism evidence="4">
    <name type="scientific">Dyadobacter sp. 676</name>
    <dbReference type="NCBI Taxonomy" id="3088362"/>
    <lineage>
        <taxon>Bacteria</taxon>
        <taxon>Pseudomonadati</taxon>
        <taxon>Bacteroidota</taxon>
        <taxon>Cytophagia</taxon>
        <taxon>Cytophagales</taxon>
        <taxon>Spirosomataceae</taxon>
        <taxon>Dyadobacter</taxon>
    </lineage>
</organism>
<dbReference type="RefSeq" id="WP_353718851.1">
    <property type="nucleotide sequence ID" value="NZ_CP159289.1"/>
</dbReference>
<dbReference type="CDD" id="cd07341">
    <property type="entry name" value="M56_BlaR1_MecR1_like"/>
    <property type="match status" value="1"/>
</dbReference>
<dbReference type="EMBL" id="CP159289">
    <property type="protein sequence ID" value="XCH23527.1"/>
    <property type="molecule type" value="Genomic_DNA"/>
</dbReference>
<feature type="region of interest" description="Disordered" evidence="1">
    <location>
        <begin position="491"/>
        <end position="514"/>
    </location>
</feature>
<name>A0AAU8FJA1_9BACT</name>
<feature type="transmembrane region" description="Helical" evidence="2">
    <location>
        <begin position="20"/>
        <end position="40"/>
    </location>
</feature>
<keyword evidence="2" id="KW-0812">Transmembrane</keyword>
<evidence type="ECO:0000256" key="1">
    <source>
        <dbReference type="SAM" id="MobiDB-lite"/>
    </source>
</evidence>
<dbReference type="AlphaFoldDB" id="A0AAU8FJA1"/>
<dbReference type="Pfam" id="PF05569">
    <property type="entry name" value="Peptidase_M56"/>
    <property type="match status" value="1"/>
</dbReference>
<feature type="domain" description="Peptidase M56" evidence="3">
    <location>
        <begin position="113"/>
        <end position="307"/>
    </location>
</feature>
<sequence>MHFITQLWSEAAIRAVCWTLVHSLWIGTLAAGLGGAVVMLTSKSSARLRYNLLGVCMVSFALVMAGLLAYEWSTEMQIGIKTDTFSGTLVWVNGLTLARMPIAGLEDRLVFFINQYSPVIFTVWLVSFLIKSLQFTAGLFFIQRVRTRRVQAAPPEWECKLLSLGRRLGVKPRVRLLQSELVKVPLTVGHFKPVILVPAGIFLQLSPGQIDTILLHELAHILRRDYLVNILQAMLETVFFFNPGLLWLSGLLREEREVCCDDIVLAQSPLKSTYLQALLAFQPYSSNRSESLELGLGGNALARRIKRIISQENQRLGAFEKIVLLGCLLAISAFCCKIKPEKTNVASSVARPDTSQAAGPTVLNSSATSIAHVVLPKAKKTHPTTTVPVADLAGTDTTQHFNSIRFIDNNHDIPNREMVVRDDRGNVYHLKFADHVLVKLRVNGEEIAEKELTRYDNLVAGIEKARLDAQAGKARAMKGRIPSQRYADMKTGKWGLPQTGKRNSRVKQMPPPTDISYDQTRVRGVIAALVRAGVVENASQVEWFGINENELLVNGKKQSASLHQELKERYDIRPKVGLFYGPIEMVGQGIILEKGDL</sequence>
<evidence type="ECO:0000313" key="4">
    <source>
        <dbReference type="EMBL" id="XCH23527.1"/>
    </source>
</evidence>
<accession>A0AAU8FJA1</accession>